<dbReference type="GO" id="GO:0098809">
    <property type="term" value="F:nitrite reductase activity"/>
    <property type="evidence" value="ECO:0007669"/>
    <property type="project" value="InterPro"/>
</dbReference>
<dbReference type="NCBIfam" id="TIGR02374">
    <property type="entry name" value="nitri_red_nirB"/>
    <property type="match status" value="1"/>
</dbReference>
<dbReference type="Pfam" id="PF18267">
    <property type="entry name" value="Rubredoxin_C"/>
    <property type="match status" value="1"/>
</dbReference>
<proteinExistence type="inferred from homology"/>
<evidence type="ECO:0000256" key="7">
    <source>
        <dbReference type="ARBA" id="ARBA00022630"/>
    </source>
</evidence>
<dbReference type="FunFam" id="3.50.50.60:FF:000033">
    <property type="entry name" value="Nitrite reductase [NAD(P)H], large subunit"/>
    <property type="match status" value="1"/>
</dbReference>
<dbReference type="GO" id="GO:0042128">
    <property type="term" value="P:nitrate assimilation"/>
    <property type="evidence" value="ECO:0007669"/>
    <property type="project" value="UniProtKB-KW"/>
</dbReference>
<evidence type="ECO:0000256" key="4">
    <source>
        <dbReference type="ARBA" id="ARBA00005096"/>
    </source>
</evidence>
<evidence type="ECO:0000256" key="14">
    <source>
        <dbReference type="ARBA" id="ARBA00023063"/>
    </source>
</evidence>
<comment type="cofactor">
    <cofactor evidence="1">
        <name>siroheme</name>
        <dbReference type="ChEBI" id="CHEBI:60052"/>
    </cofactor>
</comment>
<dbReference type="SUPFAM" id="SSF51905">
    <property type="entry name" value="FAD/NAD(P)-binding domain"/>
    <property type="match status" value="2"/>
</dbReference>
<keyword evidence="11" id="KW-0560">Oxidoreductase</keyword>
<dbReference type="InterPro" id="IPR041854">
    <property type="entry name" value="BFD-like_2Fe2S-bd_dom_sf"/>
</dbReference>
<evidence type="ECO:0000256" key="13">
    <source>
        <dbReference type="ARBA" id="ARBA00023014"/>
    </source>
</evidence>
<organism evidence="19 20">
    <name type="scientific">Alkalicoccobacillus porphyridii</name>
    <dbReference type="NCBI Taxonomy" id="2597270"/>
    <lineage>
        <taxon>Bacteria</taxon>
        <taxon>Bacillati</taxon>
        <taxon>Bacillota</taxon>
        <taxon>Bacilli</taxon>
        <taxon>Bacillales</taxon>
        <taxon>Bacillaceae</taxon>
        <taxon>Alkalicoccobacillus</taxon>
    </lineage>
</organism>
<dbReference type="Pfam" id="PF04324">
    <property type="entry name" value="Fer2_BFD"/>
    <property type="match status" value="2"/>
</dbReference>
<evidence type="ECO:0000256" key="15">
    <source>
        <dbReference type="ARBA" id="ARBA00034078"/>
    </source>
</evidence>
<keyword evidence="13" id="KW-0411">Iron-sulfur</keyword>
<evidence type="ECO:0000256" key="3">
    <source>
        <dbReference type="ARBA" id="ARBA00001974"/>
    </source>
</evidence>
<dbReference type="GO" id="GO:0050660">
    <property type="term" value="F:flavin adenine dinucleotide binding"/>
    <property type="evidence" value="ECO:0007669"/>
    <property type="project" value="InterPro"/>
</dbReference>
<dbReference type="SUPFAM" id="SSF56014">
    <property type="entry name" value="Nitrite and sulphite reductase 4Fe-4S domain-like"/>
    <property type="match status" value="1"/>
</dbReference>
<dbReference type="PRINTS" id="PR00411">
    <property type="entry name" value="PNDRDTASEI"/>
</dbReference>
<keyword evidence="20" id="KW-1185">Reference proteome</keyword>
<evidence type="ECO:0000256" key="5">
    <source>
        <dbReference type="ARBA" id="ARBA00010429"/>
    </source>
</evidence>
<dbReference type="OrthoDB" id="9802028at2"/>
<dbReference type="PANTHER" id="PTHR43809:SF1">
    <property type="entry name" value="NITRITE REDUCTASE (NADH) LARGE SUBUNIT"/>
    <property type="match status" value="1"/>
</dbReference>
<dbReference type="Gene3D" id="1.10.10.1100">
    <property type="entry name" value="BFD-like [2Fe-2S]-binding domain"/>
    <property type="match status" value="1"/>
</dbReference>
<feature type="domain" description="BFD-like [2Fe-2S]-binding" evidence="16">
    <location>
        <begin position="418"/>
        <end position="466"/>
    </location>
</feature>
<dbReference type="InterPro" id="IPR016156">
    <property type="entry name" value="FAD/NAD-linked_Rdtase_dimer_sf"/>
</dbReference>
<evidence type="ECO:0000256" key="12">
    <source>
        <dbReference type="ARBA" id="ARBA00023004"/>
    </source>
</evidence>
<name>A0A553ZYZ5_9BACI</name>
<evidence type="ECO:0000259" key="18">
    <source>
        <dbReference type="Pfam" id="PF18267"/>
    </source>
</evidence>
<evidence type="ECO:0000259" key="17">
    <source>
        <dbReference type="Pfam" id="PF07992"/>
    </source>
</evidence>
<evidence type="ECO:0000256" key="9">
    <source>
        <dbReference type="ARBA" id="ARBA00022723"/>
    </source>
</evidence>
<gene>
    <name evidence="19" type="ORF">FN960_09725</name>
</gene>
<dbReference type="GO" id="GO:0046872">
    <property type="term" value="F:metal ion binding"/>
    <property type="evidence" value="ECO:0007669"/>
    <property type="project" value="UniProtKB-KW"/>
</dbReference>
<comment type="cofactor">
    <cofactor evidence="3">
        <name>FAD</name>
        <dbReference type="ChEBI" id="CHEBI:57692"/>
    </cofactor>
</comment>
<dbReference type="Gene3D" id="3.50.50.60">
    <property type="entry name" value="FAD/NAD(P)-binding domain"/>
    <property type="match status" value="2"/>
</dbReference>
<keyword evidence="14" id="KW-0534">Nitrate assimilation</keyword>
<dbReference type="FunFam" id="1.10.10.1100:FF:000002">
    <property type="entry name" value="Nitrite reductase large subunit"/>
    <property type="match status" value="1"/>
</dbReference>
<dbReference type="CDD" id="cd19943">
    <property type="entry name" value="NirB_Fer2_BFD-like_1"/>
    <property type="match status" value="1"/>
</dbReference>
<evidence type="ECO:0000313" key="20">
    <source>
        <dbReference type="Proteomes" id="UP000318521"/>
    </source>
</evidence>
<dbReference type="PANTHER" id="PTHR43809">
    <property type="entry name" value="NITRITE REDUCTASE (NADH) LARGE SUBUNIT"/>
    <property type="match status" value="1"/>
</dbReference>
<comment type="pathway">
    <text evidence="4">Nitrogen metabolism; nitrate reduction (assimilation).</text>
</comment>
<dbReference type="InterPro" id="IPR012744">
    <property type="entry name" value="Nitri_red_NirB"/>
</dbReference>
<keyword evidence="9" id="KW-0479">Metal-binding</keyword>
<comment type="cofactor">
    <cofactor evidence="15">
        <name>[2Fe-2S] cluster</name>
        <dbReference type="ChEBI" id="CHEBI:190135"/>
    </cofactor>
</comment>
<dbReference type="PRINTS" id="PR00368">
    <property type="entry name" value="FADPNR"/>
</dbReference>
<feature type="domain" description="NADH-rubredoxin oxidoreductase C-terminal" evidence="18">
    <location>
        <begin position="321"/>
        <end position="388"/>
    </location>
</feature>
<sequence length="777" mass="86693">MPSKKKRERLVWIGNGMAGMRSVEEVLALCPDSFDLTIIGEESVRSYNRILLSSVLQGEESLDSIHTQADEWFSDRHITLRLGVKVEFIDTNEKLISTTNGESIPYDKLIIATGSSPFILPVPGIEKEGVTAFRTMEECKDLMKTAASYKRAVVIGGGLLGLEAAKGLIHLGMQVNVVHRSPYIMERQLDEPAAKLLQNELRAQGMKFHLGKETTELSGDQRVKQVHFSDGTSIEAELVVMSAGVRPNSELAAKSGIKTNRGIIVDDRLQTSVEDVYAVGECVEHRGIVYGMVKPLYEQCKVLAQELCGIDGLMFRGSVLATQLKISGVDLFSVGEITTSEKSRAIFFMNEVNGQYRKLIFNGDRLSGAILYGNTLDGTKLTDLVVKETHLTEEEMQQLLISQGSKTGQLAEIPGTNLICQCNAVSKAEIIRAVQKEGLETVEEVKTCTKASSSCGGCKPLVADLLTYIQSDEFEDELEIIPALCGCTSLTEAEVVESLYENELSSLEEVFSFLPWNTGEGCDSCCETLSYYLGMMQSEFHFKHHIQKNAIEQSDGLYSVLVELDTMSGERFSDLSQLKQHKGLTIQPSSQSLLQISGIKEQELQDVWKQLHLPPTTFSGSRLWIRSIADLSRCVCNQDEAWQIASSIKGLFQLLQMPTETVLGIQACSHGKMEVDLQLMKTVVGWEVFIGGKEDKQLFYVMLNQKELMETIPILLQYYRQTAIYRESILNWLNRVGMVHVREVVFDAGCRSELQHELEETKKRYEQAIVLNQKELV</sequence>
<evidence type="ECO:0000256" key="2">
    <source>
        <dbReference type="ARBA" id="ARBA00001966"/>
    </source>
</evidence>
<dbReference type="InterPro" id="IPR007419">
    <property type="entry name" value="BFD-like_2Fe2S-bd_dom"/>
</dbReference>
<evidence type="ECO:0000259" key="16">
    <source>
        <dbReference type="Pfam" id="PF04324"/>
    </source>
</evidence>
<keyword evidence="6" id="KW-0349">Heme</keyword>
<dbReference type="CDD" id="cd19944">
    <property type="entry name" value="NirB_Fer2_BFD-like_2"/>
    <property type="match status" value="1"/>
</dbReference>
<dbReference type="Proteomes" id="UP000318521">
    <property type="component" value="Unassembled WGS sequence"/>
</dbReference>
<evidence type="ECO:0000256" key="8">
    <source>
        <dbReference type="ARBA" id="ARBA00022714"/>
    </source>
</evidence>
<dbReference type="GO" id="GO:0050661">
    <property type="term" value="F:NADP binding"/>
    <property type="evidence" value="ECO:0007669"/>
    <property type="project" value="InterPro"/>
</dbReference>
<dbReference type="Gene3D" id="3.30.390.30">
    <property type="match status" value="1"/>
</dbReference>
<dbReference type="InterPro" id="IPR023753">
    <property type="entry name" value="FAD/NAD-binding_dom"/>
</dbReference>
<keyword evidence="7" id="KW-0285">Flavoprotein</keyword>
<comment type="caution">
    <text evidence="19">The sequence shown here is derived from an EMBL/GenBank/DDBJ whole genome shotgun (WGS) entry which is preliminary data.</text>
</comment>
<dbReference type="GO" id="GO:0051537">
    <property type="term" value="F:2 iron, 2 sulfur cluster binding"/>
    <property type="evidence" value="ECO:0007669"/>
    <property type="project" value="UniProtKB-KW"/>
</dbReference>
<comment type="similarity">
    <text evidence="5">Belongs to the nitrite and sulfite reductase 4Fe-4S domain family.</text>
</comment>
<dbReference type="RefSeq" id="WP_143848520.1">
    <property type="nucleotide sequence ID" value="NZ_VLXZ01000005.1"/>
</dbReference>
<keyword evidence="10" id="KW-0274">FAD</keyword>
<comment type="cofactor">
    <cofactor evidence="2">
        <name>[4Fe-4S] cluster</name>
        <dbReference type="ChEBI" id="CHEBI:49883"/>
    </cofactor>
</comment>
<feature type="domain" description="FAD/NAD(P)-binding" evidence="17">
    <location>
        <begin position="10"/>
        <end position="285"/>
    </location>
</feature>
<dbReference type="InterPro" id="IPR036188">
    <property type="entry name" value="FAD/NAD-bd_sf"/>
</dbReference>
<feature type="domain" description="BFD-like [2Fe-2S]-binding" evidence="16">
    <location>
        <begin position="485"/>
        <end position="533"/>
    </location>
</feature>
<evidence type="ECO:0000256" key="1">
    <source>
        <dbReference type="ARBA" id="ARBA00001929"/>
    </source>
</evidence>
<protein>
    <submittedName>
        <fullName evidence="19">NAD(P)/FAD-dependent oxidoreductase</fullName>
    </submittedName>
</protein>
<keyword evidence="8" id="KW-0001">2Fe-2S</keyword>
<reference evidence="19 20" key="1">
    <citation type="submission" date="2019-07" db="EMBL/GenBank/DDBJ databases">
        <authorList>
            <person name="Park Y.J."/>
            <person name="Jeong S.E."/>
            <person name="Jung H.S."/>
        </authorList>
    </citation>
    <scope>NUCLEOTIDE SEQUENCE [LARGE SCALE GENOMIC DNA]</scope>
    <source>
        <strain evidence="20">P16(2019)</strain>
    </source>
</reference>
<dbReference type="InterPro" id="IPR052034">
    <property type="entry name" value="NasD-like"/>
</dbReference>
<keyword evidence="12" id="KW-0408">Iron</keyword>
<evidence type="ECO:0000313" key="19">
    <source>
        <dbReference type="EMBL" id="TSB46625.1"/>
    </source>
</evidence>
<evidence type="ECO:0000256" key="11">
    <source>
        <dbReference type="ARBA" id="ARBA00023002"/>
    </source>
</evidence>
<dbReference type="AlphaFoldDB" id="A0A553ZYZ5"/>
<dbReference type="Pfam" id="PF07992">
    <property type="entry name" value="Pyr_redox_2"/>
    <property type="match status" value="1"/>
</dbReference>
<evidence type="ECO:0000256" key="10">
    <source>
        <dbReference type="ARBA" id="ARBA00022827"/>
    </source>
</evidence>
<dbReference type="InterPro" id="IPR045854">
    <property type="entry name" value="NO2/SO3_Rdtase_4Fe4S_sf"/>
</dbReference>
<evidence type="ECO:0000256" key="6">
    <source>
        <dbReference type="ARBA" id="ARBA00022617"/>
    </source>
</evidence>
<dbReference type="EMBL" id="VLXZ01000005">
    <property type="protein sequence ID" value="TSB46625.1"/>
    <property type="molecule type" value="Genomic_DNA"/>
</dbReference>
<dbReference type="InterPro" id="IPR041575">
    <property type="entry name" value="Rubredoxin_C"/>
</dbReference>
<accession>A0A553ZYZ5</accession>